<evidence type="ECO:0000313" key="2">
    <source>
        <dbReference type="Proteomes" id="UP000233769"/>
    </source>
</evidence>
<proteinExistence type="predicted"/>
<sequence>MVAVLVAQPLGREVIGIEDVAVALEENRACEGPKLDAGSALRPDEIQNTLTPIHGAAGIMPSAGGSSTRVPT</sequence>
<gene>
    <name evidence="1" type="ORF">TK0001_0318</name>
</gene>
<dbReference type="Proteomes" id="UP000233769">
    <property type="component" value="Chromosome tk0001"/>
</dbReference>
<dbReference type="EMBL" id="LT962688">
    <property type="protein sequence ID" value="SOR26920.1"/>
    <property type="molecule type" value="Genomic_DNA"/>
</dbReference>
<name>A0A2N9AIC7_METEX</name>
<dbReference type="AlphaFoldDB" id="A0A2N9AIC7"/>
<organism evidence="1 2">
    <name type="scientific">Methylorubrum extorquens</name>
    <name type="common">Methylobacterium dichloromethanicum</name>
    <name type="synonym">Methylobacterium extorquens</name>
    <dbReference type="NCBI Taxonomy" id="408"/>
    <lineage>
        <taxon>Bacteria</taxon>
        <taxon>Pseudomonadati</taxon>
        <taxon>Pseudomonadota</taxon>
        <taxon>Alphaproteobacteria</taxon>
        <taxon>Hyphomicrobiales</taxon>
        <taxon>Methylobacteriaceae</taxon>
        <taxon>Methylorubrum</taxon>
    </lineage>
</organism>
<reference evidence="2" key="1">
    <citation type="submission" date="2017-10" db="EMBL/GenBank/DDBJ databases">
        <authorList>
            <person name="Regsiter A."/>
            <person name="William W."/>
        </authorList>
    </citation>
    <scope>NUCLEOTIDE SEQUENCE [LARGE SCALE GENOMIC DNA]</scope>
</reference>
<protein>
    <submittedName>
        <fullName evidence="1">Uncharacterized protein</fullName>
    </submittedName>
</protein>
<accession>A0A2N9AIC7</accession>
<evidence type="ECO:0000313" key="1">
    <source>
        <dbReference type="EMBL" id="SOR26920.1"/>
    </source>
</evidence>